<gene>
    <name evidence="4" type="primary">fac-dex</name>
    <name evidence="4" type="ORF">DAVIS_00524</name>
</gene>
<sequence length="361" mass="39323">MAHTGGCAAGTIGQSGPRPGGGHPEQQALLTDVALCFGEMVATSTERLVDTNGVRLRVTEAGGRGAPVVILAHGFPELAYSWRHQIPVLAEAGYHVLAPDQRGYGGSSRPEAIEDYDIHQLTADLVGLLDDVGAERAAWVGHDWGAVVVWNAPLLHPDRVAAVAGLSVPVLPRAQVPPIQAFRQRFGEHFFYILYFQQPGVADAELNGDPARTMRRMIGGQRSPTDQGAALRMVAPGPEGFIDRLPEPDAPPSWISRDELDHYISEFTRTGFTGGLNWYRNFDRNWKTTADLEGATITVPSLFMAGTKDPVLSFARSDRASEVITGPYREVMVEGAGHWLQQERPDEVNATLLDFLKGVQW</sequence>
<dbReference type="Gene3D" id="3.40.50.1820">
    <property type="entry name" value="alpha/beta hydrolase"/>
    <property type="match status" value="1"/>
</dbReference>
<dbReference type="SUPFAM" id="SSF53474">
    <property type="entry name" value="alpha/beta-Hydrolases"/>
    <property type="match status" value="1"/>
</dbReference>
<dbReference type="Proteomes" id="UP000257451">
    <property type="component" value="Unassembled WGS sequence"/>
</dbReference>
<accession>A0A3E2N1R4</accession>
<evidence type="ECO:0000256" key="2">
    <source>
        <dbReference type="SAM" id="MobiDB-lite"/>
    </source>
</evidence>
<dbReference type="EC" id="3.8.1.3" evidence="4"/>
<keyword evidence="1 4" id="KW-0378">Hydrolase</keyword>
<evidence type="ECO:0000259" key="3">
    <source>
        <dbReference type="Pfam" id="PF00561"/>
    </source>
</evidence>
<evidence type="ECO:0000313" key="5">
    <source>
        <dbReference type="Proteomes" id="UP000257451"/>
    </source>
</evidence>
<dbReference type="PRINTS" id="PR00412">
    <property type="entry name" value="EPOXHYDRLASE"/>
</dbReference>
<dbReference type="AlphaFoldDB" id="A0A3E2N1R4"/>
<dbReference type="GO" id="GO:0018785">
    <property type="term" value="F:haloacetate dehalogenase activity"/>
    <property type="evidence" value="ECO:0007669"/>
    <property type="project" value="UniProtKB-EC"/>
</dbReference>
<dbReference type="InterPro" id="IPR029058">
    <property type="entry name" value="AB_hydrolase_fold"/>
</dbReference>
<dbReference type="InterPro" id="IPR000639">
    <property type="entry name" value="Epox_hydrolase-like"/>
</dbReference>
<reference evidence="4 5" key="1">
    <citation type="journal article" date="2018" name="Sci. Rep.">
        <title>Extensive genomic diversity among Mycobacterium marinum strains revealed by whole genome sequencing.</title>
        <authorList>
            <person name="Das S."/>
            <person name="Pettersson B.M."/>
            <person name="Behra P.R."/>
            <person name="Mallick A."/>
            <person name="Cheramie M."/>
            <person name="Ramesh M."/>
            <person name="Shirreff L."/>
            <person name="DuCote T."/>
            <person name="Dasgupta S."/>
            <person name="Ennis D.G."/>
            <person name="Kirsebom L.A."/>
        </authorList>
    </citation>
    <scope>NUCLEOTIDE SEQUENCE [LARGE SCALE GENOMIC DNA]</scope>
    <source>
        <strain evidence="4 5">Davis1</strain>
    </source>
</reference>
<proteinExistence type="predicted"/>
<dbReference type="InterPro" id="IPR000073">
    <property type="entry name" value="AB_hydrolase_1"/>
</dbReference>
<evidence type="ECO:0000256" key="1">
    <source>
        <dbReference type="ARBA" id="ARBA00022801"/>
    </source>
</evidence>
<feature type="region of interest" description="Disordered" evidence="2">
    <location>
        <begin position="1"/>
        <end position="25"/>
    </location>
</feature>
<name>A0A3E2N1R4_MYCMR</name>
<protein>
    <submittedName>
        <fullName evidence="4">Fluoroacetate dehalogenase</fullName>
        <ecNumber evidence="4">3.8.1.3</ecNumber>
    </submittedName>
</protein>
<organism evidence="4 5">
    <name type="scientific">Mycobacterium marinum</name>
    <dbReference type="NCBI Taxonomy" id="1781"/>
    <lineage>
        <taxon>Bacteria</taxon>
        <taxon>Bacillati</taxon>
        <taxon>Actinomycetota</taxon>
        <taxon>Actinomycetes</taxon>
        <taxon>Mycobacteriales</taxon>
        <taxon>Mycobacteriaceae</taxon>
        <taxon>Mycobacterium</taxon>
        <taxon>Mycobacterium ulcerans group</taxon>
    </lineage>
</organism>
<dbReference type="EMBL" id="PEDF01000018">
    <property type="protein sequence ID" value="RFZ46830.1"/>
    <property type="molecule type" value="Genomic_DNA"/>
</dbReference>
<feature type="domain" description="AB hydrolase-1" evidence="3">
    <location>
        <begin position="67"/>
        <end position="170"/>
    </location>
</feature>
<evidence type="ECO:0000313" key="4">
    <source>
        <dbReference type="EMBL" id="RFZ46830.1"/>
    </source>
</evidence>
<dbReference type="PANTHER" id="PTHR43329">
    <property type="entry name" value="EPOXIDE HYDROLASE"/>
    <property type="match status" value="1"/>
</dbReference>
<dbReference type="Pfam" id="PF00561">
    <property type="entry name" value="Abhydrolase_1"/>
    <property type="match status" value="1"/>
</dbReference>
<comment type="caution">
    <text evidence="4">The sequence shown here is derived from an EMBL/GenBank/DDBJ whole genome shotgun (WGS) entry which is preliminary data.</text>
</comment>